<dbReference type="PANTHER" id="PTHR43330:SF27">
    <property type="entry name" value="METHIONINE AMINOPEPTIDASE"/>
    <property type="match status" value="1"/>
</dbReference>
<dbReference type="PRINTS" id="PR00599">
    <property type="entry name" value="MAPEPTIDASE"/>
</dbReference>
<dbReference type="AlphaFoldDB" id="A0A2H0DWJ5"/>
<keyword evidence="5 6" id="KW-0378">Hydrolase</keyword>
<dbReference type="SUPFAM" id="SSF55920">
    <property type="entry name" value="Creatinase/aminopeptidase"/>
    <property type="match status" value="1"/>
</dbReference>
<protein>
    <recommendedName>
        <fullName evidence="6 7">Methionine aminopeptidase</fullName>
        <shortName evidence="6">MAP</shortName>
        <shortName evidence="6">MetAP</shortName>
        <ecNumber evidence="6 7">3.4.11.18</ecNumber>
    </recommendedName>
    <alternativeName>
        <fullName evidence="6">Peptidase M</fullName>
    </alternativeName>
</protein>
<dbReference type="GO" id="GO:0004239">
    <property type="term" value="F:initiator methionyl aminopeptidase activity"/>
    <property type="evidence" value="ECO:0007669"/>
    <property type="project" value="UniProtKB-UniRule"/>
</dbReference>
<evidence type="ECO:0000313" key="10">
    <source>
        <dbReference type="Proteomes" id="UP000231276"/>
    </source>
</evidence>
<keyword evidence="2 6" id="KW-0031">Aminopeptidase</keyword>
<comment type="caution">
    <text evidence="9">The sequence shown here is derived from an EMBL/GenBank/DDBJ whole genome shotgun (WGS) entry which is preliminary data.</text>
</comment>
<dbReference type="InterPro" id="IPR002467">
    <property type="entry name" value="Pept_M24A_MAP1"/>
</dbReference>
<feature type="binding site" evidence="6">
    <location>
        <position position="237"/>
    </location>
    <ligand>
        <name>a divalent metal cation</name>
        <dbReference type="ChEBI" id="CHEBI:60240"/>
        <label>1</label>
    </ligand>
</feature>
<organism evidence="9 10">
    <name type="scientific">Candidatus Campbellbacteria bacterium CG22_combo_CG10-13_8_21_14_all_43_18</name>
    <dbReference type="NCBI Taxonomy" id="1974530"/>
    <lineage>
        <taxon>Bacteria</taxon>
        <taxon>Candidatus Campbelliibacteriota</taxon>
    </lineage>
</organism>
<feature type="binding site" evidence="6">
    <location>
        <position position="180"/>
    </location>
    <ligand>
        <name>substrate</name>
    </ligand>
</feature>
<dbReference type="EMBL" id="PCTS01000021">
    <property type="protein sequence ID" value="PIP86536.1"/>
    <property type="molecule type" value="Genomic_DNA"/>
</dbReference>
<feature type="binding site" evidence="6">
    <location>
        <position position="110"/>
    </location>
    <ligand>
        <name>a divalent metal cation</name>
        <dbReference type="ChEBI" id="CHEBI:60240"/>
        <label>1</label>
    </ligand>
</feature>
<dbReference type="Pfam" id="PF00557">
    <property type="entry name" value="Peptidase_M24"/>
    <property type="match status" value="1"/>
</dbReference>
<dbReference type="GO" id="GO:0046872">
    <property type="term" value="F:metal ion binding"/>
    <property type="evidence" value="ECO:0007669"/>
    <property type="project" value="UniProtKB-UniRule"/>
</dbReference>
<accession>A0A2H0DWJ5</accession>
<feature type="binding site" evidence="6">
    <location>
        <position position="110"/>
    </location>
    <ligand>
        <name>a divalent metal cation</name>
        <dbReference type="ChEBI" id="CHEBI:60240"/>
        <label>2</label>
        <note>catalytic</note>
    </ligand>
</feature>
<dbReference type="HAMAP" id="MF_01974">
    <property type="entry name" value="MetAP_1"/>
    <property type="match status" value="1"/>
</dbReference>
<sequence>MIVKTKREIELLREGGRRLSAILHLVAKEVRPGMRVSRLNQMAMDIVKENGDVSAFLGYEAEGFKKPFPAALCVSVNDEVVHGLPRGNVLKEGDIVTLDMGLVHEKLFTDAAITVPVGKIDQKTRELIFSAQKSLELAIEKARPGNAVGQIGFVIEQYVRSKGFIPAEDLGGHGLGLSVHEEPYVPNIGPKDRGPKLKPGMVIAIEPIINEGSKRIYLDSDGFTLKTADGKRSAHFEHTVLITDDNPVILTES</sequence>
<feature type="binding site" evidence="6">
    <location>
        <position position="82"/>
    </location>
    <ligand>
        <name>substrate</name>
    </ligand>
</feature>
<feature type="binding site" evidence="6">
    <location>
        <position position="173"/>
    </location>
    <ligand>
        <name>a divalent metal cation</name>
        <dbReference type="ChEBI" id="CHEBI:60240"/>
        <label>2</label>
        <note>catalytic</note>
    </ligand>
</feature>
<comment type="similarity">
    <text evidence="6">Belongs to the peptidase M24A family. Methionine aminopeptidase type 1 subfamily.</text>
</comment>
<evidence type="ECO:0000256" key="7">
    <source>
        <dbReference type="RuleBase" id="RU003653"/>
    </source>
</evidence>
<feature type="binding site" evidence="6">
    <location>
        <position position="206"/>
    </location>
    <ligand>
        <name>a divalent metal cation</name>
        <dbReference type="ChEBI" id="CHEBI:60240"/>
        <label>2</label>
        <note>catalytic</note>
    </ligand>
</feature>
<comment type="function">
    <text evidence="1 6">Removes the N-terminal methionine from nascent proteins. The N-terminal methionine is often cleaved when the second residue in the primary sequence is small and uncharged (Met-Ala-, Cys, Gly, Pro, Ser, Thr, or Val). Requires deformylation of the N(alpha)-formylated initiator methionine before it can be hydrolyzed.</text>
</comment>
<evidence type="ECO:0000256" key="1">
    <source>
        <dbReference type="ARBA" id="ARBA00002521"/>
    </source>
</evidence>
<gene>
    <name evidence="6 9" type="primary">map</name>
    <name evidence="9" type="ORF">COW82_01605</name>
</gene>
<comment type="cofactor">
    <cofactor evidence="6">
        <name>Co(2+)</name>
        <dbReference type="ChEBI" id="CHEBI:48828"/>
    </cofactor>
    <cofactor evidence="6">
        <name>Zn(2+)</name>
        <dbReference type="ChEBI" id="CHEBI:29105"/>
    </cofactor>
    <cofactor evidence="6">
        <name>Mn(2+)</name>
        <dbReference type="ChEBI" id="CHEBI:29035"/>
    </cofactor>
    <cofactor evidence="6">
        <name>Fe(2+)</name>
        <dbReference type="ChEBI" id="CHEBI:29033"/>
    </cofactor>
    <text evidence="6">Binds 2 divalent metal cations per subunit. Has a high-affinity and a low affinity metal-binding site. The true nature of the physiological cofactor is under debate. The enzyme is active with cobalt, zinc, manganese or divalent iron ions. Most likely, methionine aminopeptidases function as mononuclear Fe(2+)-metalloproteases under physiological conditions, and the catalytically relevant metal-binding site has been assigned to the histidine-containing high-affinity site.</text>
</comment>
<dbReference type="GO" id="GO:0070006">
    <property type="term" value="F:metalloaminopeptidase activity"/>
    <property type="evidence" value="ECO:0007669"/>
    <property type="project" value="UniProtKB-UniRule"/>
</dbReference>
<feature type="domain" description="Peptidase M24" evidence="8">
    <location>
        <begin position="10"/>
        <end position="244"/>
    </location>
</feature>
<dbReference type="NCBIfam" id="TIGR00500">
    <property type="entry name" value="met_pdase_I"/>
    <property type="match status" value="1"/>
</dbReference>
<dbReference type="CDD" id="cd01086">
    <property type="entry name" value="MetAP1"/>
    <property type="match status" value="1"/>
</dbReference>
<evidence type="ECO:0000256" key="6">
    <source>
        <dbReference type="HAMAP-Rule" id="MF_01974"/>
    </source>
</evidence>
<dbReference type="GO" id="GO:0005829">
    <property type="term" value="C:cytosol"/>
    <property type="evidence" value="ECO:0007669"/>
    <property type="project" value="TreeGrafter"/>
</dbReference>
<keyword evidence="3 6" id="KW-0645">Protease</keyword>
<dbReference type="InterPro" id="IPR001714">
    <property type="entry name" value="Pept_M24_MAP"/>
</dbReference>
<dbReference type="InterPro" id="IPR036005">
    <property type="entry name" value="Creatinase/aminopeptidase-like"/>
</dbReference>
<evidence type="ECO:0000256" key="2">
    <source>
        <dbReference type="ARBA" id="ARBA00022438"/>
    </source>
</evidence>
<dbReference type="GO" id="GO:0006508">
    <property type="term" value="P:proteolysis"/>
    <property type="evidence" value="ECO:0007669"/>
    <property type="project" value="UniProtKB-KW"/>
</dbReference>
<evidence type="ECO:0000313" key="9">
    <source>
        <dbReference type="EMBL" id="PIP86536.1"/>
    </source>
</evidence>
<feature type="binding site" evidence="6">
    <location>
        <position position="99"/>
    </location>
    <ligand>
        <name>a divalent metal cation</name>
        <dbReference type="ChEBI" id="CHEBI:60240"/>
        <label>1</label>
    </ligand>
</feature>
<dbReference type="InterPro" id="IPR000994">
    <property type="entry name" value="Pept_M24"/>
</dbReference>
<comment type="catalytic activity">
    <reaction evidence="6 7">
        <text>Release of N-terminal amino acids, preferentially methionine, from peptides and arylamides.</text>
        <dbReference type="EC" id="3.4.11.18"/>
    </reaction>
</comment>
<keyword evidence="4 6" id="KW-0479">Metal-binding</keyword>
<evidence type="ECO:0000256" key="4">
    <source>
        <dbReference type="ARBA" id="ARBA00022723"/>
    </source>
</evidence>
<comment type="subunit">
    <text evidence="6">Monomer.</text>
</comment>
<dbReference type="EC" id="3.4.11.18" evidence="6 7"/>
<dbReference type="Gene3D" id="3.90.230.10">
    <property type="entry name" value="Creatinase/methionine aminopeptidase superfamily"/>
    <property type="match status" value="1"/>
</dbReference>
<evidence type="ECO:0000256" key="5">
    <source>
        <dbReference type="ARBA" id="ARBA00022801"/>
    </source>
</evidence>
<evidence type="ECO:0000259" key="8">
    <source>
        <dbReference type="Pfam" id="PF00557"/>
    </source>
</evidence>
<evidence type="ECO:0000256" key="3">
    <source>
        <dbReference type="ARBA" id="ARBA00022670"/>
    </source>
</evidence>
<reference evidence="9 10" key="1">
    <citation type="submission" date="2017-09" db="EMBL/GenBank/DDBJ databases">
        <title>Depth-based differentiation of microbial function through sediment-hosted aquifers and enrichment of novel symbionts in the deep terrestrial subsurface.</title>
        <authorList>
            <person name="Probst A.J."/>
            <person name="Ladd B."/>
            <person name="Jarett J.K."/>
            <person name="Geller-Mcgrath D.E."/>
            <person name="Sieber C.M."/>
            <person name="Emerson J.B."/>
            <person name="Anantharaman K."/>
            <person name="Thomas B.C."/>
            <person name="Malmstrom R."/>
            <person name="Stieglmeier M."/>
            <person name="Klingl A."/>
            <person name="Woyke T."/>
            <person name="Ryan C.M."/>
            <person name="Banfield J.F."/>
        </authorList>
    </citation>
    <scope>NUCLEOTIDE SEQUENCE [LARGE SCALE GENOMIC DNA]</scope>
    <source>
        <strain evidence="9">CG22_combo_CG10-13_8_21_14_all_43_18</strain>
    </source>
</reference>
<feature type="binding site" evidence="6">
    <location>
        <position position="237"/>
    </location>
    <ligand>
        <name>a divalent metal cation</name>
        <dbReference type="ChEBI" id="CHEBI:60240"/>
        <label>2</label>
        <note>catalytic</note>
    </ligand>
</feature>
<proteinExistence type="inferred from homology"/>
<name>A0A2H0DWJ5_9BACT</name>
<dbReference type="Proteomes" id="UP000231276">
    <property type="component" value="Unassembled WGS sequence"/>
</dbReference>
<dbReference type="PANTHER" id="PTHR43330">
    <property type="entry name" value="METHIONINE AMINOPEPTIDASE"/>
    <property type="match status" value="1"/>
</dbReference>